<keyword evidence="4 9" id="KW-0812">Transmembrane</keyword>
<keyword evidence="10" id="KW-0732">Signal</keyword>
<feature type="domain" description="Histidine kinase/HSP90-like ATPase" evidence="11">
    <location>
        <begin position="565"/>
        <end position="650"/>
    </location>
</feature>
<evidence type="ECO:0000259" key="13">
    <source>
        <dbReference type="Pfam" id="PF07696"/>
    </source>
</evidence>
<keyword evidence="16" id="KW-1185">Reference proteome</keyword>
<keyword evidence="3" id="KW-0808">Transferase</keyword>
<dbReference type="InterPro" id="IPR011622">
    <property type="entry name" value="7TMR_DISM_rcpt_extracell_dom2"/>
</dbReference>
<reference evidence="16" key="1">
    <citation type="journal article" date="2019" name="Int. J. Syst. Evol. Microbiol.">
        <title>The Global Catalogue of Microorganisms (GCM) 10K type strain sequencing project: providing services to taxonomists for standard genome sequencing and annotation.</title>
        <authorList>
            <consortium name="The Broad Institute Genomics Platform"/>
            <consortium name="The Broad Institute Genome Sequencing Center for Infectious Disease"/>
            <person name="Wu L."/>
            <person name="Ma J."/>
        </authorList>
    </citation>
    <scope>NUCLEOTIDE SEQUENCE [LARGE SCALE GENOMIC DNA]</scope>
    <source>
        <strain evidence="16">CCUG 55250</strain>
    </source>
</reference>
<dbReference type="InterPro" id="IPR050482">
    <property type="entry name" value="Sensor_HK_TwoCompSys"/>
</dbReference>
<keyword evidence="6 9" id="KW-1133">Transmembrane helix</keyword>
<feature type="transmembrane region" description="Helical" evidence="9">
    <location>
        <begin position="326"/>
        <end position="344"/>
    </location>
</feature>
<dbReference type="InterPro" id="IPR003594">
    <property type="entry name" value="HATPase_dom"/>
</dbReference>
<evidence type="ECO:0000256" key="6">
    <source>
        <dbReference type="ARBA" id="ARBA00022989"/>
    </source>
</evidence>
<evidence type="ECO:0000259" key="14">
    <source>
        <dbReference type="Pfam" id="PF07730"/>
    </source>
</evidence>
<accession>A0ABW0IAU9</accession>
<evidence type="ECO:0000256" key="8">
    <source>
        <dbReference type="ARBA" id="ARBA00023136"/>
    </source>
</evidence>
<dbReference type="CDD" id="cd16917">
    <property type="entry name" value="HATPase_UhpB-NarQ-NarX-like"/>
    <property type="match status" value="1"/>
</dbReference>
<feature type="domain" description="Signal transduction histidine kinase subgroup 3 dimerisation and phosphoacceptor" evidence="14">
    <location>
        <begin position="449"/>
        <end position="517"/>
    </location>
</feature>
<evidence type="ECO:0000313" key="16">
    <source>
        <dbReference type="Proteomes" id="UP001596106"/>
    </source>
</evidence>
<evidence type="ECO:0000256" key="1">
    <source>
        <dbReference type="ARBA" id="ARBA00004651"/>
    </source>
</evidence>
<evidence type="ECO:0000256" key="2">
    <source>
        <dbReference type="ARBA" id="ARBA00022475"/>
    </source>
</evidence>
<proteinExistence type="predicted"/>
<evidence type="ECO:0000256" key="5">
    <source>
        <dbReference type="ARBA" id="ARBA00022777"/>
    </source>
</evidence>
<feature type="domain" description="7TM-DISM receptor extracellular" evidence="13">
    <location>
        <begin position="39"/>
        <end position="179"/>
    </location>
</feature>
<dbReference type="PANTHER" id="PTHR24421:SF37">
    <property type="entry name" value="SENSOR HISTIDINE KINASE NARS"/>
    <property type="match status" value="1"/>
</dbReference>
<comment type="subcellular location">
    <subcellularLocation>
        <location evidence="1">Cell membrane</location>
        <topology evidence="1">Multi-pass membrane protein</topology>
    </subcellularLocation>
</comment>
<evidence type="ECO:0000259" key="11">
    <source>
        <dbReference type="Pfam" id="PF02518"/>
    </source>
</evidence>
<keyword evidence="5" id="KW-0418">Kinase</keyword>
<feature type="chain" id="PRO_5046124659" evidence="10">
    <location>
        <begin position="22"/>
        <end position="652"/>
    </location>
</feature>
<keyword evidence="7" id="KW-0902">Two-component regulatory system</keyword>
<feature type="transmembrane region" description="Helical" evidence="9">
    <location>
        <begin position="356"/>
        <end position="380"/>
    </location>
</feature>
<feature type="transmembrane region" description="Helical" evidence="9">
    <location>
        <begin position="259"/>
        <end position="279"/>
    </location>
</feature>
<feature type="transmembrane region" description="Helical" evidence="9">
    <location>
        <begin position="392"/>
        <end position="411"/>
    </location>
</feature>
<evidence type="ECO:0000256" key="4">
    <source>
        <dbReference type="ARBA" id="ARBA00022692"/>
    </source>
</evidence>
<dbReference type="Pfam" id="PF07696">
    <property type="entry name" value="7TMR-DISMED2"/>
    <property type="match status" value="1"/>
</dbReference>
<evidence type="ECO:0000256" key="10">
    <source>
        <dbReference type="SAM" id="SignalP"/>
    </source>
</evidence>
<dbReference type="SUPFAM" id="SSF55874">
    <property type="entry name" value="ATPase domain of HSP90 chaperone/DNA topoisomerase II/histidine kinase"/>
    <property type="match status" value="1"/>
</dbReference>
<gene>
    <name evidence="15" type="ORF">ACFPMF_14955</name>
</gene>
<dbReference type="PANTHER" id="PTHR24421">
    <property type="entry name" value="NITRATE/NITRITE SENSOR PROTEIN NARX-RELATED"/>
    <property type="match status" value="1"/>
</dbReference>
<evidence type="ECO:0000259" key="12">
    <source>
        <dbReference type="Pfam" id="PF07695"/>
    </source>
</evidence>
<dbReference type="Gene3D" id="2.60.40.2380">
    <property type="match status" value="1"/>
</dbReference>
<comment type="caution">
    <text evidence="15">The sequence shown here is derived from an EMBL/GenBank/DDBJ whole genome shotgun (WGS) entry which is preliminary data.</text>
</comment>
<dbReference type="Pfam" id="PF02518">
    <property type="entry name" value="HATPase_c"/>
    <property type="match status" value="1"/>
</dbReference>
<dbReference type="InterPro" id="IPR011623">
    <property type="entry name" value="7TMR_DISM_rcpt_extracell_dom1"/>
</dbReference>
<feature type="domain" description="7TM-DISM receptor extracellular" evidence="12">
    <location>
        <begin position="193"/>
        <end position="410"/>
    </location>
</feature>
<dbReference type="Gene3D" id="3.30.565.10">
    <property type="entry name" value="Histidine kinase-like ATPase, C-terminal domain"/>
    <property type="match status" value="1"/>
</dbReference>
<feature type="transmembrane region" description="Helical" evidence="9">
    <location>
        <begin position="193"/>
        <end position="215"/>
    </location>
</feature>
<dbReference type="Pfam" id="PF07730">
    <property type="entry name" value="HisKA_3"/>
    <property type="match status" value="1"/>
</dbReference>
<name>A0ABW0IAU9_9BACT</name>
<dbReference type="EMBL" id="JBHSMA010000004">
    <property type="protein sequence ID" value="MFC5410620.1"/>
    <property type="molecule type" value="Genomic_DNA"/>
</dbReference>
<feature type="transmembrane region" description="Helical" evidence="9">
    <location>
        <begin position="291"/>
        <end position="314"/>
    </location>
</feature>
<protein>
    <submittedName>
        <fullName evidence="15">7TM-DISM domain-containing protein</fullName>
    </submittedName>
</protein>
<dbReference type="InterPro" id="IPR036890">
    <property type="entry name" value="HATPase_C_sf"/>
</dbReference>
<sequence length="652" mass="75701">MASLYRFIAFLGLLFPSFVRADQPVIPIPSGNQSLMLDHDLWFIQDTTHQLTIDAVLGPETAARFRPHPSPIPNFGYTSGNQHAYPAWLRFKLQNPSNQVQALFCEIDFFAFDELQLYITDGQQVLYTSPVYGWKTPLTQKMVYHRNFWFPFTLPAGMEVTCYVRALKSRGVQVVPITIRPQAILDTFVLQDYAFWGGIFAVFLFVTVISLFFYLTTFDRIYGKYILCVLGLGGYFFINDGFLYQFFFEEQFRMPNRNVYFVFPLMLFFFQLLFVRSFLSLEKTPSRLWHRIATVALVGGIFCLTSLLAEWVLYVPPAVEQALMRLFIVFYWLPMPLIWAFIVINLIQKYRVQEAWLYLVAVSPFYVLNFLIILCNLRLFPTYAFLESYENYALAALFEVVVLTFGLAYRYKLIRDRNELLSDERNQQQRLVYEAHVQALQLKNDSLQEKERIARDLHDNVGAQLSFIVNSLQQIGRQAEKQPVPNTYQLATQLRSIVDYTREAIKMLRDTIWAIHQESFTLDEFEERINHYVGRYFQQLEPLQVTIQTEGQLSQPLTSVQALNMFRILQEALHNVVKHAHATEVTVLLQAKEDGSFQLSVSDNGTGLSWKPTDEGSLDNHYGLRNMKKRAEELGGQFRIYSDHGTVVEVAV</sequence>
<keyword evidence="8 9" id="KW-0472">Membrane</keyword>
<dbReference type="RefSeq" id="WP_379846397.1">
    <property type="nucleotide sequence ID" value="NZ_JBHSMA010000004.1"/>
</dbReference>
<evidence type="ECO:0000256" key="7">
    <source>
        <dbReference type="ARBA" id="ARBA00023012"/>
    </source>
</evidence>
<dbReference type="Proteomes" id="UP001596106">
    <property type="component" value="Unassembled WGS sequence"/>
</dbReference>
<feature type="signal peptide" evidence="10">
    <location>
        <begin position="1"/>
        <end position="21"/>
    </location>
</feature>
<dbReference type="Pfam" id="PF07695">
    <property type="entry name" value="7TMR-DISM_7TM"/>
    <property type="match status" value="1"/>
</dbReference>
<dbReference type="Gene3D" id="1.20.5.1930">
    <property type="match status" value="1"/>
</dbReference>
<evidence type="ECO:0000256" key="3">
    <source>
        <dbReference type="ARBA" id="ARBA00022679"/>
    </source>
</evidence>
<feature type="transmembrane region" description="Helical" evidence="9">
    <location>
        <begin position="227"/>
        <end position="247"/>
    </location>
</feature>
<dbReference type="InterPro" id="IPR011712">
    <property type="entry name" value="Sig_transdc_His_kin_sub3_dim/P"/>
</dbReference>
<evidence type="ECO:0000313" key="15">
    <source>
        <dbReference type="EMBL" id="MFC5410620.1"/>
    </source>
</evidence>
<organism evidence="15 16">
    <name type="scientific">Larkinella bovis</name>
    <dbReference type="NCBI Taxonomy" id="683041"/>
    <lineage>
        <taxon>Bacteria</taxon>
        <taxon>Pseudomonadati</taxon>
        <taxon>Bacteroidota</taxon>
        <taxon>Cytophagia</taxon>
        <taxon>Cytophagales</taxon>
        <taxon>Spirosomataceae</taxon>
        <taxon>Larkinella</taxon>
    </lineage>
</organism>
<keyword evidence="2" id="KW-1003">Cell membrane</keyword>
<evidence type="ECO:0000256" key="9">
    <source>
        <dbReference type="SAM" id="Phobius"/>
    </source>
</evidence>